<sequence length="154" mass="16275">MVKLLIRQTKMTLKSKKILVSLISALTLAVPAMLVSTTVLAESHFRDITPSTSKPSPPVIGNCDGSTAAKNDQCLKSNPIVRNLNNIVTVLSGLVGVVVVGTIILGGIQYAMAGDKAEAVSAAKQRITNGLIALLAFLFIFAFLQWLIPGGVFK</sequence>
<dbReference type="Proteomes" id="UP000179227">
    <property type="component" value="Unassembled WGS sequence"/>
</dbReference>
<dbReference type="EMBL" id="MFBS01000032">
    <property type="protein sequence ID" value="OGE08779.1"/>
    <property type="molecule type" value="Genomic_DNA"/>
</dbReference>
<evidence type="ECO:0000313" key="3">
    <source>
        <dbReference type="Proteomes" id="UP000179227"/>
    </source>
</evidence>
<reference evidence="2 3" key="1">
    <citation type="journal article" date="2016" name="Nat. Commun.">
        <title>Thousands of microbial genomes shed light on interconnected biogeochemical processes in an aquifer system.</title>
        <authorList>
            <person name="Anantharaman K."/>
            <person name="Brown C.T."/>
            <person name="Hug L.A."/>
            <person name="Sharon I."/>
            <person name="Castelle C.J."/>
            <person name="Probst A.J."/>
            <person name="Thomas B.C."/>
            <person name="Singh A."/>
            <person name="Wilkins M.J."/>
            <person name="Karaoz U."/>
            <person name="Brodie E.L."/>
            <person name="Williams K.H."/>
            <person name="Hubbard S.S."/>
            <person name="Banfield J.F."/>
        </authorList>
    </citation>
    <scope>NUCLEOTIDE SEQUENCE [LARGE SCALE GENOMIC DNA]</scope>
</reference>
<evidence type="ECO:0000313" key="2">
    <source>
        <dbReference type="EMBL" id="OGE08779.1"/>
    </source>
</evidence>
<feature type="transmembrane region" description="Helical" evidence="1">
    <location>
        <begin position="129"/>
        <end position="148"/>
    </location>
</feature>
<proteinExistence type="predicted"/>
<dbReference type="Pfam" id="PF18895">
    <property type="entry name" value="T4SS_pilin"/>
    <property type="match status" value="1"/>
</dbReference>
<dbReference type="InterPro" id="IPR043993">
    <property type="entry name" value="T4SS_pilin"/>
</dbReference>
<comment type="caution">
    <text evidence="2">The sequence shown here is derived from an EMBL/GenBank/DDBJ whole genome shotgun (WGS) entry which is preliminary data.</text>
</comment>
<name>A0A1F5HXU2_9BACT</name>
<keyword evidence="1" id="KW-1133">Transmembrane helix</keyword>
<accession>A0A1F5HXU2</accession>
<protein>
    <submittedName>
        <fullName evidence="2">Uncharacterized protein</fullName>
    </submittedName>
</protein>
<evidence type="ECO:0000256" key="1">
    <source>
        <dbReference type="SAM" id="Phobius"/>
    </source>
</evidence>
<dbReference type="STRING" id="1797729.A3A60_00405"/>
<organism evidence="2 3">
    <name type="scientific">Candidatus Curtissbacteria bacterium RIFCSPLOWO2_01_FULL_42_26</name>
    <dbReference type="NCBI Taxonomy" id="1797729"/>
    <lineage>
        <taxon>Bacteria</taxon>
        <taxon>Candidatus Curtissiibacteriota</taxon>
    </lineage>
</organism>
<dbReference type="AlphaFoldDB" id="A0A1F5HXU2"/>
<gene>
    <name evidence="2" type="ORF">A3A60_00405</name>
</gene>
<keyword evidence="1" id="KW-0812">Transmembrane</keyword>
<feature type="transmembrane region" description="Helical" evidence="1">
    <location>
        <begin position="87"/>
        <end position="108"/>
    </location>
</feature>
<keyword evidence="1" id="KW-0472">Membrane</keyword>